<dbReference type="PANTHER" id="PTHR39596">
    <property type="match status" value="1"/>
</dbReference>
<comment type="caution">
    <text evidence="1">The sequence shown here is derived from an EMBL/GenBank/DDBJ whole genome shotgun (WGS) entry which is preliminary data.</text>
</comment>
<protein>
    <submittedName>
        <fullName evidence="1">Het domain protein</fullName>
    </submittedName>
</protein>
<keyword evidence="2" id="KW-1185">Reference proteome</keyword>
<dbReference type="PANTHER" id="PTHR39596:SF2">
    <property type="entry name" value="HET DOMAIN PROTEIN (AFU_ORTHOLOGUE AFUA_1G17550)-RELATED"/>
    <property type="match status" value="1"/>
</dbReference>
<dbReference type="EMBL" id="JBFCZG010000002">
    <property type="protein sequence ID" value="KAL3425709.1"/>
    <property type="molecule type" value="Genomic_DNA"/>
</dbReference>
<evidence type="ECO:0000313" key="1">
    <source>
        <dbReference type="EMBL" id="KAL3425709.1"/>
    </source>
</evidence>
<name>A0ABR4PQZ8_9HELO</name>
<dbReference type="Proteomes" id="UP001629113">
    <property type="component" value="Unassembled WGS sequence"/>
</dbReference>
<organism evidence="1 2">
    <name type="scientific">Phlyctema vagabunda</name>
    <dbReference type="NCBI Taxonomy" id="108571"/>
    <lineage>
        <taxon>Eukaryota</taxon>
        <taxon>Fungi</taxon>
        <taxon>Dikarya</taxon>
        <taxon>Ascomycota</taxon>
        <taxon>Pezizomycotina</taxon>
        <taxon>Leotiomycetes</taxon>
        <taxon>Helotiales</taxon>
        <taxon>Dermateaceae</taxon>
        <taxon>Phlyctema</taxon>
    </lineage>
</organism>
<evidence type="ECO:0000313" key="2">
    <source>
        <dbReference type="Proteomes" id="UP001629113"/>
    </source>
</evidence>
<proteinExistence type="predicted"/>
<gene>
    <name evidence="1" type="ORF">PVAG01_02500</name>
</gene>
<reference evidence="1 2" key="1">
    <citation type="submission" date="2024-06" db="EMBL/GenBank/DDBJ databases">
        <title>Complete genome of Phlyctema vagabunda strain 19-DSS-EL-015.</title>
        <authorList>
            <person name="Fiorenzani C."/>
        </authorList>
    </citation>
    <scope>NUCLEOTIDE SEQUENCE [LARGE SCALE GENOMIC DNA]</scope>
    <source>
        <strain evidence="1 2">19-DSS-EL-015</strain>
    </source>
</reference>
<sequence length="665" mass="75062">MNIDLETFIEKVSIKDPRDPATATAISLLLDFLHNLVIRRWNGILDISVDYPKMQESKTGPLWNALKDNGWCPSEAAAIFERFSVSGVYYMTQIRPPNASSHQQGGKCQHYKCNLRQLNDAKYQTKHVSHCSKNCGIVSADPESLASILVDKNTIPLIRTSKRLWNDNQSAPEILLEAWDGSKPFVTISHVWADGLGNPNANALPRCQMQRLTDMVQSLTNRDDVPFWLDTICVPPDTALKSMDPAISGRQRKAQDQAMVKMRQTYEESLHVLVLDSWIMSDASKAMGDMEKLMRIFSSGWNTRLWTYQEGALAKRISFILADGMFDMDEAISRIQNCQDWSNNYTLRGPLMVQYDSLRGFRSQGSDKAERIKYLTNALAFRATSVASDETLCLSALMGFDVQDILDVKDPDPNMPTKLAEARMIKFWSMFDRVPAAMFKFDGSTLPADGYGWACSSLLLSEDRPLEAYRSFLSSTKQPAYRTDRGLDITLAGLEFRSTVPLGLEFYVEDDEGQLYHFYFSLSRFKDKSQKYTHNHSGNRRDEICINPSDVSGNDTLAFIFDPVNELQSDIPVRGSHIMETGILVVVSQNQADGKLDARKLGYAVRKTLNAPQHNDAEILHKHIQSSSQNIQDYDDHSLRYPAKNNGTLLCAKGKKVGPQTWRIV</sequence>
<accession>A0ABR4PQZ8</accession>